<dbReference type="GO" id="GO:0050290">
    <property type="term" value="F:sphingomyelin phosphodiesterase D activity"/>
    <property type="evidence" value="ECO:0007669"/>
    <property type="project" value="InterPro"/>
</dbReference>
<feature type="region of interest" description="Disordered" evidence="5">
    <location>
        <begin position="311"/>
        <end position="346"/>
    </location>
</feature>
<evidence type="ECO:0000256" key="4">
    <source>
        <dbReference type="ARBA" id="ARBA00023136"/>
    </source>
</evidence>
<dbReference type="GO" id="GO:0006685">
    <property type="term" value="P:sphingomyelin catabolic process"/>
    <property type="evidence" value="ECO:0007669"/>
    <property type="project" value="TreeGrafter"/>
</dbReference>
<evidence type="ECO:0000313" key="7">
    <source>
        <dbReference type="EMBL" id="GAX78724.1"/>
    </source>
</evidence>
<feature type="region of interest" description="Disordered" evidence="5">
    <location>
        <begin position="258"/>
        <end position="287"/>
    </location>
</feature>
<comment type="subcellular location">
    <subcellularLocation>
        <location evidence="1">Membrane</location>
        <topology evidence="1">Single-pass membrane protein</topology>
    </subcellularLocation>
</comment>
<feature type="compositionally biased region" description="Polar residues" evidence="5">
    <location>
        <begin position="269"/>
        <end position="287"/>
    </location>
</feature>
<dbReference type="GO" id="GO:0046513">
    <property type="term" value="P:ceramide biosynthetic process"/>
    <property type="evidence" value="ECO:0007669"/>
    <property type="project" value="TreeGrafter"/>
</dbReference>
<dbReference type="Proteomes" id="UP000232323">
    <property type="component" value="Unassembled WGS sequence"/>
</dbReference>
<dbReference type="EMBL" id="BEGY01000035">
    <property type="protein sequence ID" value="GAX78724.1"/>
    <property type="molecule type" value="Genomic_DNA"/>
</dbReference>
<comment type="caution">
    <text evidence="7">The sequence shown here is derived from an EMBL/GenBank/DDBJ whole genome shotgun (WGS) entry which is preliminary data.</text>
</comment>
<dbReference type="OrthoDB" id="10251508at2759"/>
<dbReference type="STRING" id="1157962.A0A250X6K8"/>
<keyword evidence="4 6" id="KW-0472">Membrane</keyword>
<dbReference type="PANTHER" id="PTHR12988">
    <property type="entry name" value="SPHINGOMYELIN PHOSPHODIESTERASE 4"/>
    <property type="match status" value="1"/>
</dbReference>
<feature type="compositionally biased region" description="Low complexity" evidence="5">
    <location>
        <begin position="400"/>
        <end position="417"/>
    </location>
</feature>
<keyword evidence="8" id="KW-1185">Reference proteome</keyword>
<evidence type="ECO:0000256" key="3">
    <source>
        <dbReference type="ARBA" id="ARBA00022989"/>
    </source>
</evidence>
<evidence type="ECO:0000256" key="1">
    <source>
        <dbReference type="ARBA" id="ARBA00004167"/>
    </source>
</evidence>
<dbReference type="PANTHER" id="PTHR12988:SF6">
    <property type="entry name" value="SPHINGOMYELIN PHOSPHODIESTERASE 4"/>
    <property type="match status" value="1"/>
</dbReference>
<feature type="region of interest" description="Disordered" evidence="5">
    <location>
        <begin position="494"/>
        <end position="537"/>
    </location>
</feature>
<sequence>MSTDPFGSLNRVLDSRHTQPGAIRKACLSVEDCVLNNRDNLRGFFERCFPNLLKRIFGYDDFEASWLNLVTKAGKEEDAKAIVNLLHPQGKLFAAMHRADAESLIRYIFPVEQLPGHTQALLASATGRKQLESWPQYHKSIIGPERSSTRRTQIFLDVFTYFMFWTAFYVLRGNRSDEGNAGRPSTAFNRMSTTGLSSSQQQQHWGLPNMSELRRMGTELFTTGGHGHPDQGAPLMRHPYYTLLRLYLQFFLPNNRANGKSAPPASGGTADTNTSASPALNPSRQQQPSKLGNVILSILLEFWLTDISEPVPSDSNNNLSSSTGEVPTSVSGTSSTSPLTAGGPTTGYGLNVSRSLSYQPQSDDLVEALIQFARYVTVMDITTPLGGSLTASTVLRPAQSESSSSSSSSWLPLSPVMTMPPTPTSRLTSPLPPGVMLAGPSSSPAVQVVSRKLYRFLRRSFTLWPLPSSTSLTPTLFLWLSIIAPWTSRAQLNSWRPPAAPQSKPGPQDARGSRAVSDSSTRALHLESGNRQSESSAITMRRTPLFGHYSPQWKQHVLSHLPFYTILLPKFLELTCGRMRFRSDVAMTDALLVMEVLAASGPELISELKAVEGVHNSYLKSASRRPEGPYADIIAWTAEQAHDWEMAASAGSPPAPSGYSKVAPKGAAGRQSVDASYHFFTAEEHGAAAVAIAALRASEGQLVRPELCAALHDAAEALGLPIKEIAAARDESLEPQPVRDAVSYRQLPRAGNWRELRYHGDWLKRPVASNEVQFLVQPLVWASEKVNFWFGLRDPLAQDEAEDMPETLGMQLIIALRKRGFRFSLRILAEKQVIAWILFLMLVYCIFF</sequence>
<evidence type="ECO:0000256" key="5">
    <source>
        <dbReference type="SAM" id="MobiDB-lite"/>
    </source>
</evidence>
<keyword evidence="3 6" id="KW-1133">Transmembrane helix</keyword>
<protein>
    <recommendedName>
        <fullName evidence="9">Sphingomyelin phosphodiesterase 4</fullName>
    </recommendedName>
</protein>
<evidence type="ECO:0008006" key="9">
    <source>
        <dbReference type="Google" id="ProtNLM"/>
    </source>
</evidence>
<dbReference type="AlphaFoldDB" id="A0A250X6K8"/>
<feature type="region of interest" description="Disordered" evidence="5">
    <location>
        <begin position="176"/>
        <end position="204"/>
    </location>
</feature>
<feature type="region of interest" description="Disordered" evidence="5">
    <location>
        <begin position="397"/>
        <end position="428"/>
    </location>
</feature>
<feature type="compositionally biased region" description="Polar residues" evidence="5">
    <location>
        <begin position="186"/>
        <end position="196"/>
    </location>
</feature>
<proteinExistence type="predicted"/>
<dbReference type="InterPro" id="IPR024129">
    <property type="entry name" value="Sphingomy_SMPD4"/>
</dbReference>
<keyword evidence="2 6" id="KW-0812">Transmembrane</keyword>
<evidence type="ECO:0000256" key="2">
    <source>
        <dbReference type="ARBA" id="ARBA00022692"/>
    </source>
</evidence>
<dbReference type="GO" id="GO:0016020">
    <property type="term" value="C:membrane"/>
    <property type="evidence" value="ECO:0007669"/>
    <property type="project" value="UniProtKB-SubCell"/>
</dbReference>
<name>A0A250X6K8_9CHLO</name>
<feature type="transmembrane region" description="Helical" evidence="6">
    <location>
        <begin position="827"/>
        <end position="847"/>
    </location>
</feature>
<reference evidence="7 8" key="1">
    <citation type="submission" date="2017-08" db="EMBL/GenBank/DDBJ databases">
        <title>Acidophilic green algal genome provides insights into adaptation to an acidic environment.</title>
        <authorList>
            <person name="Hirooka S."/>
            <person name="Hirose Y."/>
            <person name="Kanesaki Y."/>
            <person name="Higuchi S."/>
            <person name="Fujiwara T."/>
            <person name="Onuma R."/>
            <person name="Era A."/>
            <person name="Ohbayashi R."/>
            <person name="Uzuka A."/>
            <person name="Nozaki H."/>
            <person name="Yoshikawa H."/>
            <person name="Miyagishima S.Y."/>
        </authorList>
    </citation>
    <scope>NUCLEOTIDE SEQUENCE [LARGE SCALE GENOMIC DNA]</scope>
    <source>
        <strain evidence="7 8">NIES-2499</strain>
    </source>
</reference>
<organism evidence="7 8">
    <name type="scientific">Chlamydomonas eustigma</name>
    <dbReference type="NCBI Taxonomy" id="1157962"/>
    <lineage>
        <taxon>Eukaryota</taxon>
        <taxon>Viridiplantae</taxon>
        <taxon>Chlorophyta</taxon>
        <taxon>core chlorophytes</taxon>
        <taxon>Chlorophyceae</taxon>
        <taxon>CS clade</taxon>
        <taxon>Chlamydomonadales</taxon>
        <taxon>Chlamydomonadaceae</taxon>
        <taxon>Chlamydomonas</taxon>
    </lineage>
</organism>
<accession>A0A250X6K8</accession>
<gene>
    <name evidence="7" type="ORF">CEUSTIGMA_g6162.t1</name>
</gene>
<dbReference type="GO" id="GO:0046475">
    <property type="term" value="P:glycerophospholipid catabolic process"/>
    <property type="evidence" value="ECO:0007669"/>
    <property type="project" value="TreeGrafter"/>
</dbReference>
<feature type="compositionally biased region" description="Low complexity" evidence="5">
    <location>
        <begin position="320"/>
        <end position="338"/>
    </location>
</feature>
<evidence type="ECO:0000256" key="6">
    <source>
        <dbReference type="SAM" id="Phobius"/>
    </source>
</evidence>
<evidence type="ECO:0000313" key="8">
    <source>
        <dbReference type="Proteomes" id="UP000232323"/>
    </source>
</evidence>